<dbReference type="EMBL" id="FOYZ01000007">
    <property type="protein sequence ID" value="SFR83423.1"/>
    <property type="molecule type" value="Genomic_DNA"/>
</dbReference>
<protein>
    <submittedName>
        <fullName evidence="1">A nuclease of the HNH/ENDO VII superfamily with conserved WHH</fullName>
    </submittedName>
</protein>
<reference evidence="1 2" key="1">
    <citation type="submission" date="2016-10" db="EMBL/GenBank/DDBJ databases">
        <authorList>
            <person name="de Groot N.N."/>
        </authorList>
    </citation>
    <scope>NUCLEOTIDE SEQUENCE [LARGE SCALE GENOMIC DNA]</scope>
    <source>
        <strain evidence="1 2">743A</strain>
    </source>
</reference>
<accession>A0A1I6JWU8</accession>
<dbReference type="Pfam" id="PF14414">
    <property type="entry name" value="WHH"/>
    <property type="match status" value="1"/>
</dbReference>
<evidence type="ECO:0000313" key="2">
    <source>
        <dbReference type="Proteomes" id="UP000199659"/>
    </source>
</evidence>
<dbReference type="AlphaFoldDB" id="A0A1I6JWU8"/>
<gene>
    <name evidence="1" type="ORF">SAMN05661086_02026</name>
</gene>
<organism evidence="1 2">
    <name type="scientific">Anaeromicropila populeti</name>
    <dbReference type="NCBI Taxonomy" id="37658"/>
    <lineage>
        <taxon>Bacteria</taxon>
        <taxon>Bacillati</taxon>
        <taxon>Bacillota</taxon>
        <taxon>Clostridia</taxon>
        <taxon>Lachnospirales</taxon>
        <taxon>Lachnospiraceae</taxon>
        <taxon>Anaeromicropila</taxon>
    </lineage>
</organism>
<keyword evidence="2" id="KW-1185">Reference proteome</keyword>
<sequence length="185" mass="21042">MGKTHTGAAIGNAGKIKIKKIDLAKLGLMGRKKVTTYTDLSQLTKEQLKTKPKYSPDIKKWFDKNIDGGAGSISIDENGIWTYYDWEGNHVSYPNGYPDFKNAEIKPVVIQEVPLDEFKNYGTDYSKADKKAMEDNKQPRNIGCNLWHHHEDGHTMQEISVTFHRRFTHRGGMAKAKCRKGDKIE</sequence>
<dbReference type="RefSeq" id="WP_207649476.1">
    <property type="nucleotide sequence ID" value="NZ_FOYZ01000007.1"/>
</dbReference>
<dbReference type="Proteomes" id="UP000199659">
    <property type="component" value="Unassembled WGS sequence"/>
</dbReference>
<proteinExistence type="predicted"/>
<evidence type="ECO:0000313" key="1">
    <source>
        <dbReference type="EMBL" id="SFR83423.1"/>
    </source>
</evidence>
<name>A0A1I6JWU8_9FIRM</name>
<dbReference type="InterPro" id="IPR032869">
    <property type="entry name" value="WHH_dom_containing"/>
</dbReference>